<gene>
    <name evidence="2" type="ORF">M438DRAFT_407579</name>
</gene>
<dbReference type="Proteomes" id="UP000030706">
    <property type="component" value="Unassembled WGS sequence"/>
</dbReference>
<dbReference type="EMBL" id="KL584989">
    <property type="protein sequence ID" value="KEQ81929.1"/>
    <property type="molecule type" value="Genomic_DNA"/>
</dbReference>
<name>A0A074XDX0_AURPU</name>
<dbReference type="GeneID" id="40752211"/>
<reference evidence="2 3" key="1">
    <citation type="journal article" date="2014" name="BMC Genomics">
        <title>Genome sequencing of four Aureobasidium pullulans varieties: biotechnological potential, stress tolerance, and description of new species.</title>
        <authorList>
            <person name="Gostin Ar C."/>
            <person name="Ohm R.A."/>
            <person name="Kogej T."/>
            <person name="Sonjak S."/>
            <person name="Turk M."/>
            <person name="Zajc J."/>
            <person name="Zalar P."/>
            <person name="Grube M."/>
            <person name="Sun H."/>
            <person name="Han J."/>
            <person name="Sharma A."/>
            <person name="Chiniquy J."/>
            <person name="Ngan C.Y."/>
            <person name="Lipzen A."/>
            <person name="Barry K."/>
            <person name="Grigoriev I.V."/>
            <person name="Gunde-Cimerman N."/>
        </authorList>
    </citation>
    <scope>NUCLEOTIDE SEQUENCE [LARGE SCALE GENOMIC DNA]</scope>
    <source>
        <strain evidence="2 3">EXF-150</strain>
    </source>
</reference>
<evidence type="ECO:0000256" key="1">
    <source>
        <dbReference type="SAM" id="MobiDB-lite"/>
    </source>
</evidence>
<organism evidence="2 3">
    <name type="scientific">Aureobasidium pullulans EXF-150</name>
    <dbReference type="NCBI Taxonomy" id="1043002"/>
    <lineage>
        <taxon>Eukaryota</taxon>
        <taxon>Fungi</taxon>
        <taxon>Dikarya</taxon>
        <taxon>Ascomycota</taxon>
        <taxon>Pezizomycotina</taxon>
        <taxon>Dothideomycetes</taxon>
        <taxon>Dothideomycetidae</taxon>
        <taxon>Dothideales</taxon>
        <taxon>Saccotheciaceae</taxon>
        <taxon>Aureobasidium</taxon>
    </lineage>
</organism>
<feature type="region of interest" description="Disordered" evidence="1">
    <location>
        <begin position="67"/>
        <end position="88"/>
    </location>
</feature>
<dbReference type="AlphaFoldDB" id="A0A074XDX0"/>
<accession>A0A074XDX0</accession>
<evidence type="ECO:0000313" key="3">
    <source>
        <dbReference type="Proteomes" id="UP000030706"/>
    </source>
</evidence>
<protein>
    <submittedName>
        <fullName evidence="2">Uncharacterized protein</fullName>
    </submittedName>
</protein>
<dbReference type="HOGENOM" id="CLU_1669028_0_0_1"/>
<evidence type="ECO:0000313" key="2">
    <source>
        <dbReference type="EMBL" id="KEQ81929.1"/>
    </source>
</evidence>
<sequence length="158" mass="17683">MENDPKPLLLSIETTPFFPHLFWCCREANGRQQHRLIADLRSIAPKRGRTFRGVIVSTVQPGFIASPTSIDSGSGGDESAHQAASTCQPPQTTIVGSVQVRNSIRDQAFWCCCQKRSRTPAPSVFLEPHHATFHRRSVRGFEDWAMRCLSGQGMRYVL</sequence>
<proteinExistence type="predicted"/>
<keyword evidence="3" id="KW-1185">Reference proteome</keyword>
<dbReference type="RefSeq" id="XP_029758116.1">
    <property type="nucleotide sequence ID" value="XM_029909905.1"/>
</dbReference>